<dbReference type="RefSeq" id="WP_161792775.1">
    <property type="nucleotide sequence ID" value="NZ_JANIHL010000001.1"/>
</dbReference>
<sequence length="51" mass="5606">MYNAIEAIASSGGSNSVYESVIKNQWLFKKSLIKSLKSNVVFAEDGLKINL</sequence>
<evidence type="ECO:0000313" key="2">
    <source>
        <dbReference type="Proteomes" id="UP001242314"/>
    </source>
</evidence>
<proteinExistence type="predicted"/>
<reference evidence="1 2" key="1">
    <citation type="submission" date="2023-04" db="EMBL/GenBank/DDBJ databases">
        <title>Novel Pseudoalteromonas species isolated from Pacific coral.</title>
        <authorList>
            <person name="Videau P."/>
            <person name="Shlafstein M.D."/>
            <person name="Oline D.K."/>
            <person name="Strangman W.K."/>
            <person name="Hahnke R.L."/>
            <person name="Saw J.H."/>
            <person name="Ushijima B."/>
        </authorList>
    </citation>
    <scope>NUCLEOTIDE SEQUENCE [LARGE SCALE GENOMIC DNA]</scope>
    <source>
        <strain evidence="1 2">LMG 14908</strain>
    </source>
</reference>
<accession>A0ABT9GEW2</accession>
<gene>
    <name evidence="1" type="ORF">QDH73_10375</name>
</gene>
<dbReference type="Proteomes" id="UP001242314">
    <property type="component" value="Unassembled WGS sequence"/>
</dbReference>
<keyword evidence="2" id="KW-1185">Reference proteome</keyword>
<protein>
    <submittedName>
        <fullName evidence="1">Uncharacterized protein</fullName>
    </submittedName>
</protein>
<dbReference type="EMBL" id="JASGWX010000007">
    <property type="protein sequence ID" value="MDP4484415.1"/>
    <property type="molecule type" value="Genomic_DNA"/>
</dbReference>
<comment type="caution">
    <text evidence="1">The sequence shown here is derived from an EMBL/GenBank/DDBJ whole genome shotgun (WGS) entry which is preliminary data.</text>
</comment>
<name>A0ABT9GEW2_9GAMM</name>
<evidence type="ECO:0000313" key="1">
    <source>
        <dbReference type="EMBL" id="MDP4484415.1"/>
    </source>
</evidence>
<organism evidence="1 2">
    <name type="scientific">Pseudoalteromonas distincta</name>
    <dbReference type="NCBI Taxonomy" id="77608"/>
    <lineage>
        <taxon>Bacteria</taxon>
        <taxon>Pseudomonadati</taxon>
        <taxon>Pseudomonadota</taxon>
        <taxon>Gammaproteobacteria</taxon>
        <taxon>Alteromonadales</taxon>
        <taxon>Pseudoalteromonadaceae</taxon>
        <taxon>Pseudoalteromonas</taxon>
    </lineage>
</organism>